<reference evidence="1 2" key="1">
    <citation type="journal article" date="2013" name="Genome Biol. Evol.">
        <title>Complete genomes of two dipteran-associated spiroplasmas provided insights into the origin, dynamics, and impacts of viral invasion in spiroplasma.</title>
        <authorList>
            <person name="Ku C."/>
            <person name="Lo W.S."/>
            <person name="Chen L.L."/>
            <person name="Kuo C.H."/>
        </authorList>
    </citation>
    <scope>NUCLEOTIDE SEQUENCE [LARGE SCALE GENOMIC DNA]</scope>
    <source>
        <strain evidence="1">EA-1</strain>
    </source>
</reference>
<dbReference type="EMBL" id="CP005078">
    <property type="protein sequence ID" value="AGM26200.1"/>
    <property type="molecule type" value="Genomic_DNA"/>
</dbReference>
<sequence>MKKLLTMFTTISVFNATTSLVVSCNINEYPYIINNSISNQAKKALDSIVLNSEPGQEGQEPKISTLFNYDLNVWLKPNYVPEKDLLVTKIKNNDKKNIPEITGPTLRHSTQKPTLPKDSFKYMGQHLLTTKDIVNSPWKTVVEKYNPGGKDKDKPGWTDQEKNTLVQDLNDLAYYYFPNYNSNSTEANQPKWLFVDKLRYEYQDWYKKDSPRDWSLNPLDSNYSPDGEYDQGISYFTIINNFINNVDFEYYTNLLSLWGRDKGTNVDESITNVSITFTTWDPKKWTKHFVQGKPVISSNDNVFENLPILPLDEELGVKLVIADSYGNLHNYIIGKIVLPKELFF</sequence>
<protein>
    <recommendedName>
        <fullName evidence="3">Lipoprotein</fullName>
    </recommendedName>
</protein>
<dbReference type="KEGG" id="ssyr:SSYRP_v1c06100"/>
<dbReference type="Proteomes" id="UP000013963">
    <property type="component" value="Chromosome"/>
</dbReference>
<dbReference type="PATRIC" id="fig|1276229.3.peg.605"/>
<dbReference type="PROSITE" id="PS51257">
    <property type="entry name" value="PROKAR_LIPOPROTEIN"/>
    <property type="match status" value="1"/>
</dbReference>
<dbReference type="OrthoDB" id="390190at2"/>
<name>R4UJ97_9MOLU</name>
<gene>
    <name evidence="1" type="ORF">SSYRP_v1c06100</name>
</gene>
<keyword evidence="2" id="KW-1185">Reference proteome</keyword>
<dbReference type="RefSeq" id="WP_016340846.1">
    <property type="nucleotide sequence ID" value="NC_021284.1"/>
</dbReference>
<evidence type="ECO:0008006" key="3">
    <source>
        <dbReference type="Google" id="ProtNLM"/>
    </source>
</evidence>
<accession>R4UJ97</accession>
<evidence type="ECO:0000313" key="1">
    <source>
        <dbReference type="EMBL" id="AGM26200.1"/>
    </source>
</evidence>
<dbReference type="HOGENOM" id="CLU_806331_0_0_14"/>
<proteinExistence type="predicted"/>
<organism evidence="1 2">
    <name type="scientific">Spiroplasma syrphidicola EA-1</name>
    <dbReference type="NCBI Taxonomy" id="1276229"/>
    <lineage>
        <taxon>Bacteria</taxon>
        <taxon>Bacillati</taxon>
        <taxon>Mycoplasmatota</taxon>
        <taxon>Mollicutes</taxon>
        <taxon>Entomoplasmatales</taxon>
        <taxon>Spiroplasmataceae</taxon>
        <taxon>Spiroplasma</taxon>
    </lineage>
</organism>
<evidence type="ECO:0000313" key="2">
    <source>
        <dbReference type="Proteomes" id="UP000013963"/>
    </source>
</evidence>
<dbReference type="AlphaFoldDB" id="R4UJ97"/>